<keyword evidence="2" id="KW-0347">Helicase</keyword>
<gene>
    <name evidence="2" type="primary">UPF1_2</name>
    <name evidence="2" type="ORF">SK128_003039</name>
</gene>
<keyword evidence="3" id="KW-1185">Reference proteome</keyword>
<feature type="domain" description="DNA2/NAM7 helicase-like C-terminal" evidence="1">
    <location>
        <begin position="10"/>
        <end position="74"/>
    </location>
</feature>
<comment type="caution">
    <text evidence="2">The sequence shown here is derived from an EMBL/GenBank/DDBJ whole genome shotgun (WGS) entry which is preliminary data.</text>
</comment>
<dbReference type="GO" id="GO:0003724">
    <property type="term" value="F:RNA helicase activity"/>
    <property type="evidence" value="ECO:0007669"/>
    <property type="project" value="TreeGrafter"/>
</dbReference>
<dbReference type="InterPro" id="IPR041679">
    <property type="entry name" value="DNA2/NAM7-like_C"/>
</dbReference>
<dbReference type="Proteomes" id="UP001381693">
    <property type="component" value="Unassembled WGS sequence"/>
</dbReference>
<accession>A0AAN8WZQ3</accession>
<dbReference type="GO" id="GO:0005737">
    <property type="term" value="C:cytoplasm"/>
    <property type="evidence" value="ECO:0007669"/>
    <property type="project" value="TreeGrafter"/>
</dbReference>
<keyword evidence="2" id="KW-0547">Nucleotide-binding</keyword>
<reference evidence="2 3" key="1">
    <citation type="submission" date="2023-11" db="EMBL/GenBank/DDBJ databases">
        <title>Halocaridina rubra genome assembly.</title>
        <authorList>
            <person name="Smith C."/>
        </authorList>
    </citation>
    <scope>NUCLEOTIDE SEQUENCE [LARGE SCALE GENOMIC DNA]</scope>
    <source>
        <strain evidence="2">EP-1</strain>
        <tissue evidence="2">Whole</tissue>
    </source>
</reference>
<dbReference type="PANTHER" id="PTHR10887">
    <property type="entry name" value="DNA2/NAM7 HELICASE FAMILY"/>
    <property type="match status" value="1"/>
</dbReference>
<dbReference type="InterPro" id="IPR047187">
    <property type="entry name" value="SF1_C_Upf1"/>
</dbReference>
<dbReference type="CDD" id="cd18808">
    <property type="entry name" value="SF1_C_Upf1"/>
    <property type="match status" value="1"/>
</dbReference>
<keyword evidence="2" id="KW-0067">ATP-binding</keyword>
<dbReference type="GO" id="GO:0000184">
    <property type="term" value="P:nuclear-transcribed mRNA catabolic process, nonsense-mediated decay"/>
    <property type="evidence" value="ECO:0007669"/>
    <property type="project" value="TreeGrafter"/>
</dbReference>
<organism evidence="2 3">
    <name type="scientific">Halocaridina rubra</name>
    <name type="common">Hawaiian red shrimp</name>
    <dbReference type="NCBI Taxonomy" id="373956"/>
    <lineage>
        <taxon>Eukaryota</taxon>
        <taxon>Metazoa</taxon>
        <taxon>Ecdysozoa</taxon>
        <taxon>Arthropoda</taxon>
        <taxon>Crustacea</taxon>
        <taxon>Multicrustacea</taxon>
        <taxon>Malacostraca</taxon>
        <taxon>Eumalacostraca</taxon>
        <taxon>Eucarida</taxon>
        <taxon>Decapoda</taxon>
        <taxon>Pleocyemata</taxon>
        <taxon>Caridea</taxon>
        <taxon>Atyoidea</taxon>
        <taxon>Atyidae</taxon>
        <taxon>Halocaridina</taxon>
    </lineage>
</organism>
<dbReference type="Gene3D" id="3.40.50.300">
    <property type="entry name" value="P-loop containing nucleotide triphosphate hydrolases"/>
    <property type="match status" value="1"/>
</dbReference>
<sequence>DRTMKGVSFPWPQLDKPQFFYVSSGQEEIAGSGTSYLNRTEASSVEKLVTRFLNSGVKPEQIGVITPYEGQRAYL</sequence>
<evidence type="ECO:0000313" key="2">
    <source>
        <dbReference type="EMBL" id="KAK7069365.1"/>
    </source>
</evidence>
<feature type="non-terminal residue" evidence="2">
    <location>
        <position position="1"/>
    </location>
</feature>
<dbReference type="PANTHER" id="PTHR10887:SF364">
    <property type="entry name" value="REGULATOR OF NONSENSE TRANSCRIPTS 1"/>
    <property type="match status" value="1"/>
</dbReference>
<dbReference type="Pfam" id="PF13087">
    <property type="entry name" value="AAA_12"/>
    <property type="match status" value="1"/>
</dbReference>
<dbReference type="AlphaFoldDB" id="A0AAN8WZQ3"/>
<dbReference type="InterPro" id="IPR045055">
    <property type="entry name" value="DNA2/NAM7-like"/>
</dbReference>
<evidence type="ECO:0000259" key="1">
    <source>
        <dbReference type="Pfam" id="PF13087"/>
    </source>
</evidence>
<keyword evidence="2" id="KW-0378">Hydrolase</keyword>
<dbReference type="InterPro" id="IPR027417">
    <property type="entry name" value="P-loop_NTPase"/>
</dbReference>
<evidence type="ECO:0000313" key="3">
    <source>
        <dbReference type="Proteomes" id="UP001381693"/>
    </source>
</evidence>
<dbReference type="EMBL" id="JAXCGZ010016720">
    <property type="protein sequence ID" value="KAK7069365.1"/>
    <property type="molecule type" value="Genomic_DNA"/>
</dbReference>
<protein>
    <submittedName>
        <fullName evidence="2">ATP-dependent helicase NAM7</fullName>
    </submittedName>
</protein>
<name>A0AAN8WZQ3_HALRR</name>
<proteinExistence type="predicted"/>
<feature type="non-terminal residue" evidence="2">
    <location>
        <position position="75"/>
    </location>
</feature>